<evidence type="ECO:0000313" key="1">
    <source>
        <dbReference type="EMBL" id="CCD55129.1"/>
    </source>
</evidence>
<proteinExistence type="predicted"/>
<dbReference type="InParanoid" id="G2YU31"/>
<accession>G2YU31</accession>
<dbReference type="HOGENOM" id="CLU_2440603_0_0_1"/>
<dbReference type="EMBL" id="FQ790353">
    <property type="protein sequence ID" value="CCD55129.1"/>
    <property type="molecule type" value="Genomic_DNA"/>
</dbReference>
<name>G2YU31_BOTF4</name>
<evidence type="ECO:0000313" key="2">
    <source>
        <dbReference type="Proteomes" id="UP000008177"/>
    </source>
</evidence>
<protein>
    <submittedName>
        <fullName evidence="1">Uncharacterized protein</fullName>
    </submittedName>
</protein>
<organism evidence="1 2">
    <name type="scientific">Botryotinia fuckeliana (strain T4)</name>
    <name type="common">Noble rot fungus</name>
    <name type="synonym">Botrytis cinerea</name>
    <dbReference type="NCBI Taxonomy" id="999810"/>
    <lineage>
        <taxon>Eukaryota</taxon>
        <taxon>Fungi</taxon>
        <taxon>Dikarya</taxon>
        <taxon>Ascomycota</taxon>
        <taxon>Pezizomycotina</taxon>
        <taxon>Leotiomycetes</taxon>
        <taxon>Helotiales</taxon>
        <taxon>Sclerotiniaceae</taxon>
        <taxon>Botrytis</taxon>
    </lineage>
</organism>
<gene>
    <name evidence="1" type="ORF">BofuT4_uP159500.1</name>
</gene>
<dbReference type="OrthoDB" id="10333704at2759"/>
<dbReference type="Proteomes" id="UP000008177">
    <property type="component" value="Unplaced contigs"/>
</dbReference>
<sequence length="90" mass="10511">MISSWLQQTRSLPRSGKIMPHCHHSFPHSIVRNWTARPVHTFAGFLLHIHDTAYAAKEADLSDVSLLVHLDTCYHFILYHFMYSYFVTLP</sequence>
<dbReference type="AlphaFoldDB" id="G2YU31"/>
<reference evidence="2" key="1">
    <citation type="journal article" date="2011" name="PLoS Genet.">
        <title>Genomic analysis of the necrotrophic fungal pathogens Sclerotinia sclerotiorum and Botrytis cinerea.</title>
        <authorList>
            <person name="Amselem J."/>
            <person name="Cuomo C.A."/>
            <person name="van Kan J.A."/>
            <person name="Viaud M."/>
            <person name="Benito E.P."/>
            <person name="Couloux A."/>
            <person name="Coutinho P.M."/>
            <person name="de Vries R.P."/>
            <person name="Dyer P.S."/>
            <person name="Fillinger S."/>
            <person name="Fournier E."/>
            <person name="Gout L."/>
            <person name="Hahn M."/>
            <person name="Kohn L."/>
            <person name="Lapalu N."/>
            <person name="Plummer K.M."/>
            <person name="Pradier J.M."/>
            <person name="Quevillon E."/>
            <person name="Sharon A."/>
            <person name="Simon A."/>
            <person name="ten Have A."/>
            <person name="Tudzynski B."/>
            <person name="Tudzynski P."/>
            <person name="Wincker P."/>
            <person name="Andrew M."/>
            <person name="Anthouard V."/>
            <person name="Beever R.E."/>
            <person name="Beffa R."/>
            <person name="Benoit I."/>
            <person name="Bouzid O."/>
            <person name="Brault B."/>
            <person name="Chen Z."/>
            <person name="Choquer M."/>
            <person name="Collemare J."/>
            <person name="Cotton P."/>
            <person name="Danchin E.G."/>
            <person name="Da Silva C."/>
            <person name="Gautier A."/>
            <person name="Giraud C."/>
            <person name="Giraud T."/>
            <person name="Gonzalez C."/>
            <person name="Grossetete S."/>
            <person name="Guldener U."/>
            <person name="Henrissat B."/>
            <person name="Howlett B.J."/>
            <person name="Kodira C."/>
            <person name="Kretschmer M."/>
            <person name="Lappartient A."/>
            <person name="Leroch M."/>
            <person name="Levis C."/>
            <person name="Mauceli E."/>
            <person name="Neuveglise C."/>
            <person name="Oeser B."/>
            <person name="Pearson M."/>
            <person name="Poulain J."/>
            <person name="Poussereau N."/>
            <person name="Quesneville H."/>
            <person name="Rascle C."/>
            <person name="Schumacher J."/>
            <person name="Segurens B."/>
            <person name="Sexton A."/>
            <person name="Silva E."/>
            <person name="Sirven C."/>
            <person name="Soanes D.M."/>
            <person name="Talbot N.J."/>
            <person name="Templeton M."/>
            <person name="Yandava C."/>
            <person name="Yarden O."/>
            <person name="Zeng Q."/>
            <person name="Rollins J.A."/>
            <person name="Lebrun M.H."/>
            <person name="Dickman M."/>
        </authorList>
    </citation>
    <scope>NUCLEOTIDE SEQUENCE [LARGE SCALE GENOMIC DNA]</scope>
    <source>
        <strain evidence="2">T4</strain>
    </source>
</reference>